<evidence type="ECO:0000256" key="4">
    <source>
        <dbReference type="PROSITE-ProRule" id="PRU01100"/>
    </source>
</evidence>
<keyword evidence="8" id="KW-1185">Reference proteome</keyword>
<reference evidence="7 8" key="1">
    <citation type="submission" date="2012-02" db="EMBL/GenBank/DDBJ databases">
        <title>Improved High-Quality Draft sequence of Microvirga sp. WSM3557.</title>
        <authorList>
            <consortium name="US DOE Joint Genome Institute"/>
            <person name="Lucas S."/>
            <person name="Han J."/>
            <person name="Lapidus A."/>
            <person name="Cheng J.-F."/>
            <person name="Goodwin L."/>
            <person name="Pitluck S."/>
            <person name="Peters L."/>
            <person name="Zhang X."/>
            <person name="Detter J.C."/>
            <person name="Han C."/>
            <person name="Tapia R."/>
            <person name="Land M."/>
            <person name="Hauser L."/>
            <person name="Kyrpides N."/>
            <person name="Ivanova N."/>
            <person name="Pagani I."/>
            <person name="Brau L."/>
            <person name="Yates R."/>
            <person name="O'Hara G."/>
            <person name="Rui T."/>
            <person name="Howieson J."/>
            <person name="Reeve W."/>
            <person name="Woyke T."/>
        </authorList>
    </citation>
    <scope>NUCLEOTIDE SEQUENCE [LARGE SCALE GENOMIC DNA]</scope>
    <source>
        <strain evidence="7 8">WSM3557</strain>
    </source>
</reference>
<feature type="domain" description="GH26" evidence="6">
    <location>
        <begin position="7"/>
        <end position="341"/>
    </location>
</feature>
<dbReference type="AlphaFoldDB" id="I4Z189"/>
<dbReference type="PROSITE" id="PS51764">
    <property type="entry name" value="GH26"/>
    <property type="match status" value="1"/>
</dbReference>
<evidence type="ECO:0000256" key="3">
    <source>
        <dbReference type="ARBA" id="ARBA00023295"/>
    </source>
</evidence>
<sequence length="341" mass="38926" precursor="true">MSKLVAIPHSASMGWPRRILHAARRWLLGASFWQMLGRGRARRYPHRGLVLAAAGLGLTAIGGASLLPRPKPIRFGVYDPGRAFANAGNISIEHVFVHWQVFRPDEFRALARYVREQHRQLMVTVEPWTRAENWTDGGDALAYEIIAGKFDREITTICQEFGADGTPVLVRWGHEMDDQSGRYPWADRRPEEYIAAYRYFVDRCRAAAPTARFIWSPKGMPHLARYYPGDAFVDYVGLGLYGYRAWDIHQYGAPQTYQQALETLHERVERFGKPIIVAEVGVSGNTAYRRQWLDSLTKRDGNFLDVEAVVYFNALEPHRWPAPFGSPDWRISPRDLNGNPS</sequence>
<evidence type="ECO:0000256" key="2">
    <source>
        <dbReference type="ARBA" id="ARBA00022801"/>
    </source>
</evidence>
<dbReference type="PANTHER" id="PTHR40079">
    <property type="entry name" value="MANNAN ENDO-1,4-BETA-MANNOSIDASE E-RELATED"/>
    <property type="match status" value="1"/>
</dbReference>
<dbReference type="SUPFAM" id="SSF51445">
    <property type="entry name" value="(Trans)glycosidases"/>
    <property type="match status" value="1"/>
</dbReference>
<dbReference type="RefSeq" id="WP_009490119.1">
    <property type="nucleotide sequence ID" value="NZ_CP141050.1"/>
</dbReference>
<dbReference type="OrthoDB" id="9816550at2"/>
<dbReference type="eggNOG" id="COG4124">
    <property type="taxonomic scope" value="Bacteria"/>
</dbReference>
<dbReference type="InterPro" id="IPR000805">
    <property type="entry name" value="Glyco_hydro_26"/>
</dbReference>
<dbReference type="PANTHER" id="PTHR40079:SF4">
    <property type="entry name" value="GH26 DOMAIN-CONTAINING PROTEIN-RELATED"/>
    <property type="match status" value="1"/>
</dbReference>
<evidence type="ECO:0000256" key="1">
    <source>
        <dbReference type="ARBA" id="ARBA00007754"/>
    </source>
</evidence>
<keyword evidence="5" id="KW-0812">Transmembrane</keyword>
<name>I4Z189_9HYPH</name>
<keyword evidence="3 4" id="KW-0326">Glycosidase</keyword>
<gene>
    <name evidence="7" type="ORF">MicloDRAFT_00013020</name>
</gene>
<dbReference type="HOGENOM" id="CLU_064938_0_0_5"/>
<keyword evidence="2 4" id="KW-0378">Hydrolase</keyword>
<dbReference type="GO" id="GO:0016985">
    <property type="term" value="F:mannan endo-1,4-beta-mannosidase activity"/>
    <property type="evidence" value="ECO:0007669"/>
    <property type="project" value="InterPro"/>
</dbReference>
<dbReference type="EMBL" id="JH660640">
    <property type="protein sequence ID" value="EIM29981.1"/>
    <property type="molecule type" value="Genomic_DNA"/>
</dbReference>
<dbReference type="GO" id="GO:0006080">
    <property type="term" value="P:substituted mannan metabolic process"/>
    <property type="evidence" value="ECO:0007669"/>
    <property type="project" value="InterPro"/>
</dbReference>
<keyword evidence="5" id="KW-1133">Transmembrane helix</keyword>
<evidence type="ECO:0000256" key="5">
    <source>
        <dbReference type="SAM" id="Phobius"/>
    </source>
</evidence>
<dbReference type="InterPro" id="IPR022790">
    <property type="entry name" value="GH26_dom"/>
</dbReference>
<feature type="active site" description="Nucleophile" evidence="4">
    <location>
        <position position="279"/>
    </location>
</feature>
<proteinExistence type="inferred from homology"/>
<dbReference type="Pfam" id="PF02156">
    <property type="entry name" value="Glyco_hydro_26"/>
    <property type="match status" value="1"/>
</dbReference>
<dbReference type="Proteomes" id="UP000003947">
    <property type="component" value="Unassembled WGS sequence"/>
</dbReference>
<accession>I4Z189</accession>
<dbReference type="PATRIC" id="fig|864069.3.peg.1442"/>
<dbReference type="InterPro" id="IPR017853">
    <property type="entry name" value="GH"/>
</dbReference>
<keyword evidence="5" id="KW-0472">Membrane</keyword>
<feature type="active site" description="Proton donor" evidence="4">
    <location>
        <position position="175"/>
    </location>
</feature>
<evidence type="ECO:0000313" key="7">
    <source>
        <dbReference type="EMBL" id="EIM29981.1"/>
    </source>
</evidence>
<feature type="transmembrane region" description="Helical" evidence="5">
    <location>
        <begin position="48"/>
        <end position="67"/>
    </location>
</feature>
<organism evidence="7 8">
    <name type="scientific">Microvirga lotononidis</name>
    <dbReference type="NCBI Taxonomy" id="864069"/>
    <lineage>
        <taxon>Bacteria</taxon>
        <taxon>Pseudomonadati</taxon>
        <taxon>Pseudomonadota</taxon>
        <taxon>Alphaproteobacteria</taxon>
        <taxon>Hyphomicrobiales</taxon>
        <taxon>Methylobacteriaceae</taxon>
        <taxon>Microvirga</taxon>
    </lineage>
</organism>
<dbReference type="STRING" id="864069.MicloDRAFT_00013020"/>
<evidence type="ECO:0000259" key="6">
    <source>
        <dbReference type="PROSITE" id="PS51764"/>
    </source>
</evidence>
<dbReference type="Gene3D" id="3.20.20.80">
    <property type="entry name" value="Glycosidases"/>
    <property type="match status" value="1"/>
</dbReference>
<evidence type="ECO:0000313" key="8">
    <source>
        <dbReference type="Proteomes" id="UP000003947"/>
    </source>
</evidence>
<comment type="similarity">
    <text evidence="1 4">Belongs to the glycosyl hydrolase 26 family.</text>
</comment>
<protein>
    <submittedName>
        <fullName evidence="7">Beta-mannanase</fullName>
    </submittedName>
</protein>